<dbReference type="Gene3D" id="3.40.50.2300">
    <property type="match status" value="1"/>
</dbReference>
<comment type="caution">
    <text evidence="10">The sequence shown here is derived from an EMBL/GenBank/DDBJ whole genome shotgun (WGS) entry which is preliminary data.</text>
</comment>
<sequence length="739" mass="85279">MIARRVFLLLFILLFVSNTYGQIARTVDKDSVIRLHESANELSSQRKFNQALHNSQEALKYATTIGNDSLVAESYRSLGIVYIRMQYGELAIENYQKAIPYYKQSHNEKGLMKLYNNIGYYLYKNNEYEAAEKQLKESLALSEKFSDDFSSIYPKYNIGQLFLSKENYIKAEDCFEKVIEYCIDNPNYITTTNILQTAHYFNGQALFGQGKIEQAEKEYQKVISFCDPNNENHAELLSLAYESLAEVYTKKQDKEAALAALEKHIHFYEIFNVWKKDKTLSEIILKYGIDDYEGRLENIEKGQEAKELDISNYKKLTYILVVILILLGLLTGVFYLNQRSRMKTNALLSGQNRQLFEAKKQIENVSKIRSNFFSLISHELRTPLYAIIGMTNLLLLEKPEEYQERYLKSLKFSGEHLLAIINNILQMNKIEASKMKTIEENVDLRKSVKNVITSVDFLVKENRNTIDVIIDEQIPTQLLGDSLKISQILFNLLDNAVRYNMEANIRLKIYQVAEASETVTLKFSIKDNGLGIPQQKKHIIFENLEKGIILREDNGYLDLGLGLTTVNNLLKVLKSKLHLRSVLNKGSEFYFELLLRKTEVSEISEEDFEDKTYHLHNLKILIVDDNAVNGLLTEKILQRQEVQTRVVHSGFSALDILDRQDFDLILMDMFMPKLNGIETIQKIRDNNNNIPIILLTAMEISDAYAKVVDAKISGVISKPFEPEMLYDKIENVIHESSEE</sequence>
<dbReference type="InterPro" id="IPR036097">
    <property type="entry name" value="HisK_dim/P_sf"/>
</dbReference>
<keyword evidence="11" id="KW-1185">Reference proteome</keyword>
<gene>
    <name evidence="10" type="ORF">H2O64_02920</name>
</gene>
<name>A0ABR7Q581_9FLAO</name>
<dbReference type="Pfam" id="PF13181">
    <property type="entry name" value="TPR_8"/>
    <property type="match status" value="1"/>
</dbReference>
<keyword evidence="7" id="KW-1133">Transmembrane helix</keyword>
<evidence type="ECO:0000256" key="7">
    <source>
        <dbReference type="SAM" id="Phobius"/>
    </source>
</evidence>
<keyword evidence="7" id="KW-0812">Transmembrane</keyword>
<dbReference type="InterPro" id="IPR005467">
    <property type="entry name" value="His_kinase_dom"/>
</dbReference>
<dbReference type="Proteomes" id="UP000619238">
    <property type="component" value="Unassembled WGS sequence"/>
</dbReference>
<reference evidence="10 11" key="1">
    <citation type="submission" date="2020-07" db="EMBL/GenBank/DDBJ databases">
        <title>Description of Kordia aestuariivivens sp. nov., isolated from a tidal flat.</title>
        <authorList>
            <person name="Park S."/>
            <person name="Yoon J.-H."/>
        </authorList>
    </citation>
    <scope>NUCLEOTIDE SEQUENCE [LARGE SCALE GENOMIC DNA]</scope>
    <source>
        <strain evidence="10 11">YSTF-M3</strain>
    </source>
</reference>
<dbReference type="SMART" id="SM00388">
    <property type="entry name" value="HisKA"/>
    <property type="match status" value="1"/>
</dbReference>
<dbReference type="InterPro" id="IPR019734">
    <property type="entry name" value="TPR_rpt"/>
</dbReference>
<dbReference type="Pfam" id="PF00512">
    <property type="entry name" value="HisKA"/>
    <property type="match status" value="1"/>
</dbReference>
<dbReference type="SMART" id="SM00028">
    <property type="entry name" value="TPR"/>
    <property type="match status" value="5"/>
</dbReference>
<evidence type="ECO:0000313" key="10">
    <source>
        <dbReference type="EMBL" id="MBC8753608.1"/>
    </source>
</evidence>
<evidence type="ECO:0000256" key="1">
    <source>
        <dbReference type="ARBA" id="ARBA00000085"/>
    </source>
</evidence>
<dbReference type="CDD" id="cd00082">
    <property type="entry name" value="HisKA"/>
    <property type="match status" value="1"/>
</dbReference>
<evidence type="ECO:0000256" key="3">
    <source>
        <dbReference type="ARBA" id="ARBA00022553"/>
    </source>
</evidence>
<dbReference type="SUPFAM" id="SSF52172">
    <property type="entry name" value="CheY-like"/>
    <property type="match status" value="1"/>
</dbReference>
<feature type="domain" description="Histidine kinase" evidence="8">
    <location>
        <begin position="375"/>
        <end position="597"/>
    </location>
</feature>
<keyword evidence="4" id="KW-0902">Two-component regulatory system</keyword>
<dbReference type="Gene3D" id="3.30.565.10">
    <property type="entry name" value="Histidine kinase-like ATPase, C-terminal domain"/>
    <property type="match status" value="1"/>
</dbReference>
<dbReference type="SUPFAM" id="SSF48452">
    <property type="entry name" value="TPR-like"/>
    <property type="match status" value="2"/>
</dbReference>
<dbReference type="RefSeq" id="WP_187560633.1">
    <property type="nucleotide sequence ID" value="NZ_JACGWS010000001.1"/>
</dbReference>
<dbReference type="SUPFAM" id="SSF55874">
    <property type="entry name" value="ATPase domain of HSP90 chaperone/DNA topoisomerase II/histidine kinase"/>
    <property type="match status" value="1"/>
</dbReference>
<evidence type="ECO:0000313" key="11">
    <source>
        <dbReference type="Proteomes" id="UP000619238"/>
    </source>
</evidence>
<dbReference type="InterPro" id="IPR036890">
    <property type="entry name" value="HATPase_C_sf"/>
</dbReference>
<accession>A0ABR7Q581</accession>
<dbReference type="SMART" id="SM00448">
    <property type="entry name" value="REC"/>
    <property type="match status" value="1"/>
</dbReference>
<dbReference type="PROSITE" id="PS50109">
    <property type="entry name" value="HIS_KIN"/>
    <property type="match status" value="1"/>
</dbReference>
<evidence type="ECO:0000256" key="4">
    <source>
        <dbReference type="ARBA" id="ARBA00023012"/>
    </source>
</evidence>
<dbReference type="PROSITE" id="PS50110">
    <property type="entry name" value="RESPONSE_REGULATORY"/>
    <property type="match status" value="1"/>
</dbReference>
<dbReference type="InterPro" id="IPR011990">
    <property type="entry name" value="TPR-like_helical_dom_sf"/>
</dbReference>
<dbReference type="EC" id="2.7.13.3" evidence="2"/>
<dbReference type="Pfam" id="PF13424">
    <property type="entry name" value="TPR_12"/>
    <property type="match status" value="1"/>
</dbReference>
<feature type="repeat" description="TPR" evidence="6">
    <location>
        <begin position="72"/>
        <end position="105"/>
    </location>
</feature>
<dbReference type="Gene3D" id="1.25.40.10">
    <property type="entry name" value="Tetratricopeptide repeat domain"/>
    <property type="match status" value="2"/>
</dbReference>
<dbReference type="Pfam" id="PF02518">
    <property type="entry name" value="HATPase_c"/>
    <property type="match status" value="1"/>
</dbReference>
<dbReference type="InterPro" id="IPR001789">
    <property type="entry name" value="Sig_transdc_resp-reg_receiver"/>
</dbReference>
<dbReference type="CDD" id="cd00075">
    <property type="entry name" value="HATPase"/>
    <property type="match status" value="1"/>
</dbReference>
<feature type="repeat" description="TPR" evidence="6">
    <location>
        <begin position="112"/>
        <end position="145"/>
    </location>
</feature>
<dbReference type="EMBL" id="JACGWS010000001">
    <property type="protein sequence ID" value="MBC8753608.1"/>
    <property type="molecule type" value="Genomic_DNA"/>
</dbReference>
<evidence type="ECO:0000256" key="2">
    <source>
        <dbReference type="ARBA" id="ARBA00012438"/>
    </source>
</evidence>
<feature type="modified residue" description="4-aspartylphosphate" evidence="5">
    <location>
        <position position="668"/>
    </location>
</feature>
<dbReference type="SMART" id="SM00387">
    <property type="entry name" value="HATPase_c"/>
    <property type="match status" value="1"/>
</dbReference>
<dbReference type="CDD" id="cd17546">
    <property type="entry name" value="REC_hyHK_CKI1_RcsC-like"/>
    <property type="match status" value="1"/>
</dbReference>
<dbReference type="InterPro" id="IPR011006">
    <property type="entry name" value="CheY-like_superfamily"/>
</dbReference>
<dbReference type="SUPFAM" id="SSF47384">
    <property type="entry name" value="Homodimeric domain of signal transducing histidine kinase"/>
    <property type="match status" value="1"/>
</dbReference>
<evidence type="ECO:0000259" key="9">
    <source>
        <dbReference type="PROSITE" id="PS50110"/>
    </source>
</evidence>
<feature type="transmembrane region" description="Helical" evidence="7">
    <location>
        <begin position="316"/>
        <end position="336"/>
    </location>
</feature>
<dbReference type="PANTHER" id="PTHR45339:SF1">
    <property type="entry name" value="HYBRID SIGNAL TRANSDUCTION HISTIDINE KINASE J"/>
    <property type="match status" value="1"/>
</dbReference>
<keyword evidence="7" id="KW-0472">Membrane</keyword>
<keyword evidence="3 5" id="KW-0597">Phosphoprotein</keyword>
<comment type="catalytic activity">
    <reaction evidence="1">
        <text>ATP + protein L-histidine = ADP + protein N-phospho-L-histidine.</text>
        <dbReference type="EC" id="2.7.13.3"/>
    </reaction>
</comment>
<organism evidence="10 11">
    <name type="scientific">Kordia aestuariivivens</name>
    <dbReference type="NCBI Taxonomy" id="2759037"/>
    <lineage>
        <taxon>Bacteria</taxon>
        <taxon>Pseudomonadati</taxon>
        <taxon>Bacteroidota</taxon>
        <taxon>Flavobacteriia</taxon>
        <taxon>Flavobacteriales</taxon>
        <taxon>Flavobacteriaceae</taxon>
        <taxon>Kordia</taxon>
    </lineage>
</organism>
<dbReference type="Pfam" id="PF00072">
    <property type="entry name" value="Response_reg"/>
    <property type="match status" value="1"/>
</dbReference>
<proteinExistence type="predicted"/>
<evidence type="ECO:0000256" key="5">
    <source>
        <dbReference type="PROSITE-ProRule" id="PRU00169"/>
    </source>
</evidence>
<dbReference type="InterPro" id="IPR003594">
    <property type="entry name" value="HATPase_dom"/>
</dbReference>
<dbReference type="Gene3D" id="1.10.287.130">
    <property type="match status" value="1"/>
</dbReference>
<dbReference type="PROSITE" id="PS50005">
    <property type="entry name" value="TPR"/>
    <property type="match status" value="2"/>
</dbReference>
<dbReference type="InterPro" id="IPR003661">
    <property type="entry name" value="HisK_dim/P_dom"/>
</dbReference>
<feature type="domain" description="Response regulatory" evidence="9">
    <location>
        <begin position="619"/>
        <end position="733"/>
    </location>
</feature>
<evidence type="ECO:0000256" key="6">
    <source>
        <dbReference type="PROSITE-ProRule" id="PRU00339"/>
    </source>
</evidence>
<dbReference type="PANTHER" id="PTHR45339">
    <property type="entry name" value="HYBRID SIGNAL TRANSDUCTION HISTIDINE KINASE J"/>
    <property type="match status" value="1"/>
</dbReference>
<keyword evidence="6" id="KW-0802">TPR repeat</keyword>
<evidence type="ECO:0000259" key="8">
    <source>
        <dbReference type="PROSITE" id="PS50109"/>
    </source>
</evidence>
<protein>
    <recommendedName>
        <fullName evidence="2">histidine kinase</fullName>
        <ecNumber evidence="2">2.7.13.3</ecNumber>
    </recommendedName>
</protein>